<name>A0A125QIG1_PSEFL</name>
<proteinExistence type="predicted"/>
<evidence type="ECO:0000313" key="1">
    <source>
        <dbReference type="EMBL" id="KWV87537.1"/>
    </source>
</evidence>
<dbReference type="Proteomes" id="UP000061348">
    <property type="component" value="Unassembled WGS sequence"/>
</dbReference>
<organism evidence="1 2">
    <name type="scientific">Pseudomonas fluorescens</name>
    <dbReference type="NCBI Taxonomy" id="294"/>
    <lineage>
        <taxon>Bacteria</taxon>
        <taxon>Pseudomonadati</taxon>
        <taxon>Pseudomonadota</taxon>
        <taxon>Gammaproteobacteria</taxon>
        <taxon>Pseudomonadales</taxon>
        <taxon>Pseudomonadaceae</taxon>
        <taxon>Pseudomonas</taxon>
    </lineage>
</organism>
<dbReference type="PATRIC" id="fig|294.194.peg.3136"/>
<dbReference type="AntiFam" id="ANF00107">
    <property type="entry name" value="Shadow ORF (opposite qor)"/>
</dbReference>
<gene>
    <name evidence="1" type="ORF">PFLmoz3_02820</name>
</gene>
<comment type="caution">
    <text evidence="1">The sequence shown here is derived from an EMBL/GenBank/DDBJ whole genome shotgun (WGS) entry which is preliminary data.</text>
</comment>
<protein>
    <submittedName>
        <fullName evidence="1">Uncharacterized protein</fullName>
    </submittedName>
</protein>
<dbReference type="EMBL" id="LCYA01000077">
    <property type="protein sequence ID" value="KWV87537.1"/>
    <property type="molecule type" value="Genomic_DNA"/>
</dbReference>
<sequence>MQAIQHQAATRREDVTEQRHLRATQAIEHHVDATVVRELVDLHQQVLFFGNDDLFRPEGQQVFTFSTVFGGSNHPHTQGFAQLHKRRAGTVAGVGHQGKLARFDPRQVHIRKVRNEQRRVMHAGFNRAQDIRVPGQGRTGQDDLLAIHRVIIGALGRKTGHFIAHRQVIHAVAEGNHNPGHLMAQARRQACMRRRQVLAPQNVVPTDADRVDTHLHFARCGLRGRMLFAFEHLGRTKLVKTDRAGHRKPRQSNL</sequence>
<evidence type="ECO:0000313" key="2">
    <source>
        <dbReference type="Proteomes" id="UP000061348"/>
    </source>
</evidence>
<dbReference type="AlphaFoldDB" id="A0A125QIG1"/>
<accession>A0A125QIG1</accession>
<reference evidence="1 2" key="1">
    <citation type="submission" date="2015-05" db="EMBL/GenBank/DDBJ databases">
        <title>A genomic and transcriptomic approach to investigate the blue pigment phenotype in Pseudomonas fluorescens.</title>
        <authorList>
            <person name="Andreani N.A."/>
            <person name="Cardazzo B."/>
        </authorList>
    </citation>
    <scope>NUCLEOTIDE SEQUENCE [LARGE SCALE GENOMIC DNA]</scope>
    <source>
        <strain evidence="1 2">Ps_22</strain>
    </source>
</reference>